<keyword evidence="3" id="KW-1003">Cell membrane</keyword>
<dbReference type="NCBIfam" id="TIGR03919">
    <property type="entry name" value="T7SS_EccB"/>
    <property type="match status" value="1"/>
</dbReference>
<dbReference type="GO" id="GO:0016787">
    <property type="term" value="F:hydrolase activity"/>
    <property type="evidence" value="ECO:0007669"/>
    <property type="project" value="UniProtKB-KW"/>
</dbReference>
<proteinExistence type="inferred from homology"/>
<dbReference type="GO" id="GO:0005886">
    <property type="term" value="C:plasma membrane"/>
    <property type="evidence" value="ECO:0007669"/>
    <property type="project" value="UniProtKB-SubCell"/>
</dbReference>
<dbReference type="InterPro" id="IPR007795">
    <property type="entry name" value="T7SS_EccB"/>
</dbReference>
<evidence type="ECO:0000256" key="1">
    <source>
        <dbReference type="ARBA" id="ARBA00004162"/>
    </source>
</evidence>
<dbReference type="InterPro" id="IPR044857">
    <property type="entry name" value="T7SS_EccB_R1"/>
</dbReference>
<reference evidence="12 13" key="1">
    <citation type="journal article" date="2019" name="ACS Chem. Biol.">
        <title>Identification and Mobilization of a Cryptic Antibiotic Biosynthesis Gene Locus from a Human-Pathogenic Nocardia Isolate.</title>
        <authorList>
            <person name="Herisse M."/>
            <person name="Ishida K."/>
            <person name="Porter J.L."/>
            <person name="Howden B."/>
            <person name="Hertweck C."/>
            <person name="Stinear T.P."/>
            <person name="Pidot S.J."/>
        </authorList>
    </citation>
    <scope>NUCLEOTIDE SEQUENCE [LARGE SCALE GENOMIC DNA]</scope>
    <source>
        <strain evidence="12 13">AUSMDU00012717</strain>
    </source>
</reference>
<dbReference type="AlphaFoldDB" id="A0A6G9Y7F1"/>
<keyword evidence="13" id="KW-1185">Reference proteome</keyword>
<sequence>MASAGSGPSPPINAPAPATSPITCATSRFGSEMRPRSGRGPAPTGSAIVVPQVPGPDRFLAVELNKSPRELYCVRRTRALFGGGIMPSKPTTRWQVSGYRFLVRRMEHALVRRDVRMLHDPMRSQSRAYAAGLIMAFVVLAGCGVLALLRPQDKIGSHTILIGKDSGTAYAVIDGVVHPALNLSSAKLAANKAEGPVTVKESELGSKPLGSLIGIPGAPGAIHFDKDGKGQTWTVCDAPKGDTGTDRVVTVIVGGIELGDKASNLPKDKALLVQGKDSVYLIYNNRRARVNMKDPAVTYALNLANATPRPISEGLLNAIPEYPAIEPPTLTDGGGVPTYAINGHRIGDVVQVTTSVGTTENYAVLRDGLQKVSPFTAELIRAANPPSSTNSMIDSSTLAKISQLQTLKVDTYPEVAPQLISAREAPDSCISWKPKTAVAKDSSGDRAELTVITGVNLPLADNAKPLTLAQSNNKGLLADQFYMKPGTGAYVQTTGIEPDSRRKDSIFYIADTGVRFGIKNTDSAKALGLEDVQPEPAPYPIVGLIAIGPTLGREEALVAHDGVAADPNPGKTLVADPKK</sequence>
<evidence type="ECO:0000256" key="7">
    <source>
        <dbReference type="ARBA" id="ARBA00022840"/>
    </source>
</evidence>
<dbReference type="PANTHER" id="PTHR40765">
    <property type="entry name" value="ESX-2 SECRETION SYSTEM ATPASE ECCB2"/>
    <property type="match status" value="1"/>
</dbReference>
<dbReference type="EMBL" id="CP046172">
    <property type="protein sequence ID" value="QIS09040.1"/>
    <property type="molecule type" value="Genomic_DNA"/>
</dbReference>
<keyword evidence="6" id="KW-0378">Hydrolase</keyword>
<dbReference type="InterPro" id="IPR042485">
    <property type="entry name" value="T7SS_EccB_R3"/>
</dbReference>
<keyword evidence="9 11" id="KW-0472">Membrane</keyword>
<keyword evidence="8 11" id="KW-1133">Transmembrane helix</keyword>
<dbReference type="GO" id="GO:0005524">
    <property type="term" value="F:ATP binding"/>
    <property type="evidence" value="ECO:0007669"/>
    <property type="project" value="UniProtKB-KW"/>
</dbReference>
<dbReference type="Proteomes" id="UP000503540">
    <property type="component" value="Chromosome"/>
</dbReference>
<dbReference type="PANTHER" id="PTHR40765:SF2">
    <property type="entry name" value="ESX-2 SECRETION SYSTEM ATPASE ECCB2"/>
    <property type="match status" value="1"/>
</dbReference>
<evidence type="ECO:0000256" key="6">
    <source>
        <dbReference type="ARBA" id="ARBA00022801"/>
    </source>
</evidence>
<comment type="similarity">
    <text evidence="2">Belongs to the EccB family.</text>
</comment>
<evidence type="ECO:0000256" key="10">
    <source>
        <dbReference type="SAM" id="MobiDB-lite"/>
    </source>
</evidence>
<evidence type="ECO:0000256" key="3">
    <source>
        <dbReference type="ARBA" id="ARBA00022475"/>
    </source>
</evidence>
<accession>A0A6G9Y7F1</accession>
<feature type="region of interest" description="Disordered" evidence="10">
    <location>
        <begin position="1"/>
        <end position="48"/>
    </location>
</feature>
<feature type="transmembrane region" description="Helical" evidence="11">
    <location>
        <begin position="128"/>
        <end position="149"/>
    </location>
</feature>
<evidence type="ECO:0000313" key="13">
    <source>
        <dbReference type="Proteomes" id="UP000503540"/>
    </source>
</evidence>
<organism evidence="12 13">
    <name type="scientific">Nocardia arthritidis</name>
    <dbReference type="NCBI Taxonomy" id="228602"/>
    <lineage>
        <taxon>Bacteria</taxon>
        <taxon>Bacillati</taxon>
        <taxon>Actinomycetota</taxon>
        <taxon>Actinomycetes</taxon>
        <taxon>Mycobacteriales</taxon>
        <taxon>Nocardiaceae</taxon>
        <taxon>Nocardia</taxon>
    </lineage>
</organism>
<dbReference type="Gene3D" id="3.30.2390.20">
    <property type="entry name" value="Type VII secretion system EccB, repeat 1 domain"/>
    <property type="match status" value="1"/>
</dbReference>
<evidence type="ECO:0000256" key="2">
    <source>
        <dbReference type="ARBA" id="ARBA00008149"/>
    </source>
</evidence>
<gene>
    <name evidence="12" type="primary">eccB</name>
    <name evidence="12" type="ORF">F5544_05640</name>
</gene>
<evidence type="ECO:0000256" key="11">
    <source>
        <dbReference type="SAM" id="Phobius"/>
    </source>
</evidence>
<dbReference type="KEGG" id="nah:F5544_05640"/>
<dbReference type="Pfam" id="PF05108">
    <property type="entry name" value="T7SS_ESX1_EccB"/>
    <property type="match status" value="1"/>
</dbReference>
<keyword evidence="7" id="KW-0067">ATP-binding</keyword>
<dbReference type="GO" id="GO:0005576">
    <property type="term" value="C:extracellular region"/>
    <property type="evidence" value="ECO:0007669"/>
    <property type="project" value="TreeGrafter"/>
</dbReference>
<evidence type="ECO:0000313" key="12">
    <source>
        <dbReference type="EMBL" id="QIS09040.1"/>
    </source>
</evidence>
<keyword evidence="4 11" id="KW-0812">Transmembrane</keyword>
<feature type="compositionally biased region" description="Polar residues" evidence="10">
    <location>
        <begin position="20"/>
        <end position="29"/>
    </location>
</feature>
<evidence type="ECO:0000256" key="5">
    <source>
        <dbReference type="ARBA" id="ARBA00022741"/>
    </source>
</evidence>
<keyword evidence="5" id="KW-0547">Nucleotide-binding</keyword>
<comment type="subcellular location">
    <subcellularLocation>
        <location evidence="1">Cell membrane</location>
        <topology evidence="1">Single-pass membrane protein</topology>
    </subcellularLocation>
</comment>
<evidence type="ECO:0000256" key="9">
    <source>
        <dbReference type="ARBA" id="ARBA00023136"/>
    </source>
</evidence>
<dbReference type="Gene3D" id="2.40.50.910">
    <property type="entry name" value="Type VII secretion system EccB, repeat 3 domain"/>
    <property type="match status" value="1"/>
</dbReference>
<evidence type="ECO:0000256" key="4">
    <source>
        <dbReference type="ARBA" id="ARBA00022692"/>
    </source>
</evidence>
<protein>
    <submittedName>
        <fullName evidence="12">Type VII secretion protein EccB</fullName>
    </submittedName>
</protein>
<evidence type="ECO:0000256" key="8">
    <source>
        <dbReference type="ARBA" id="ARBA00022989"/>
    </source>
</evidence>
<name>A0A6G9Y7F1_9NOCA</name>